<evidence type="ECO:0000313" key="2">
    <source>
        <dbReference type="Proteomes" id="UP000824120"/>
    </source>
</evidence>
<name>A0A9J6A053_SOLCO</name>
<comment type="caution">
    <text evidence="1">The sequence shown here is derived from an EMBL/GenBank/DDBJ whole genome shotgun (WGS) entry which is preliminary data.</text>
</comment>
<organism evidence="1 2">
    <name type="scientific">Solanum commersonii</name>
    <name type="common">Commerson's wild potato</name>
    <name type="synonym">Commerson's nightshade</name>
    <dbReference type="NCBI Taxonomy" id="4109"/>
    <lineage>
        <taxon>Eukaryota</taxon>
        <taxon>Viridiplantae</taxon>
        <taxon>Streptophyta</taxon>
        <taxon>Embryophyta</taxon>
        <taxon>Tracheophyta</taxon>
        <taxon>Spermatophyta</taxon>
        <taxon>Magnoliopsida</taxon>
        <taxon>eudicotyledons</taxon>
        <taxon>Gunneridae</taxon>
        <taxon>Pentapetalae</taxon>
        <taxon>asterids</taxon>
        <taxon>lamiids</taxon>
        <taxon>Solanales</taxon>
        <taxon>Solanaceae</taxon>
        <taxon>Solanoideae</taxon>
        <taxon>Solaneae</taxon>
        <taxon>Solanum</taxon>
    </lineage>
</organism>
<accession>A0A9J6A053</accession>
<dbReference type="AlphaFoldDB" id="A0A9J6A053"/>
<dbReference type="EMBL" id="JACXVP010000003">
    <property type="protein sequence ID" value="KAG5617913.1"/>
    <property type="molecule type" value="Genomic_DNA"/>
</dbReference>
<sequence length="98" mass="10627">MTSIADSVATEALGLAVIDGVTIISGEKTVLIVESILNRVLLVVQVRNAESVEISLTLDRVKYECSASGYFGGVSKFDYQHKSVTSSKITQKLRELVH</sequence>
<reference evidence="1 2" key="1">
    <citation type="submission" date="2020-09" db="EMBL/GenBank/DDBJ databases">
        <title>De no assembly of potato wild relative species, Solanum commersonii.</title>
        <authorList>
            <person name="Cho K."/>
        </authorList>
    </citation>
    <scope>NUCLEOTIDE SEQUENCE [LARGE SCALE GENOMIC DNA]</scope>
    <source>
        <strain evidence="1">LZ3.2</strain>
        <tissue evidence="1">Leaf</tissue>
    </source>
</reference>
<evidence type="ECO:0000313" key="1">
    <source>
        <dbReference type="EMBL" id="KAG5617913.1"/>
    </source>
</evidence>
<protein>
    <submittedName>
        <fullName evidence="1">Uncharacterized protein</fullName>
    </submittedName>
</protein>
<proteinExistence type="predicted"/>
<keyword evidence="2" id="KW-1185">Reference proteome</keyword>
<dbReference type="Proteomes" id="UP000824120">
    <property type="component" value="Chromosome 3"/>
</dbReference>
<gene>
    <name evidence="1" type="ORF">H5410_017737</name>
</gene>